<feature type="signal peptide" evidence="1">
    <location>
        <begin position="1"/>
        <end position="27"/>
    </location>
</feature>
<gene>
    <name evidence="2" type="ORF">OJ962_05050</name>
</gene>
<keyword evidence="1" id="KW-0732">Signal</keyword>
<sequence>MTRNRRRAVLASLIATATLGVASPAMAAHPDRCDRKLERIEREFRIIERFFGWEAASYWWNEYAWPKYYRQCEA</sequence>
<dbReference type="RefSeq" id="WP_202953723.1">
    <property type="nucleotide sequence ID" value="NZ_JAPCID010000006.1"/>
</dbReference>
<dbReference type="InterPro" id="IPR006311">
    <property type="entry name" value="TAT_signal"/>
</dbReference>
<reference evidence="2" key="1">
    <citation type="submission" date="2022-10" db="EMBL/GenBank/DDBJ databases">
        <title>The WGS of Solirubrobacter sp. CPCC 204708.</title>
        <authorList>
            <person name="Jiang Z."/>
        </authorList>
    </citation>
    <scope>NUCLEOTIDE SEQUENCE</scope>
    <source>
        <strain evidence="2">CPCC 204708</strain>
    </source>
</reference>
<feature type="chain" id="PRO_5047019539" evidence="1">
    <location>
        <begin position="28"/>
        <end position="74"/>
    </location>
</feature>
<dbReference type="PROSITE" id="PS51318">
    <property type="entry name" value="TAT"/>
    <property type="match status" value="1"/>
</dbReference>
<dbReference type="EMBL" id="JAPCID010000006">
    <property type="protein sequence ID" value="MDA0136857.1"/>
    <property type="molecule type" value="Genomic_DNA"/>
</dbReference>
<name>A0ABT4RE92_9ACTN</name>
<evidence type="ECO:0000313" key="3">
    <source>
        <dbReference type="Proteomes" id="UP001147700"/>
    </source>
</evidence>
<accession>A0ABT4RE92</accession>
<comment type="caution">
    <text evidence="2">The sequence shown here is derived from an EMBL/GenBank/DDBJ whole genome shotgun (WGS) entry which is preliminary data.</text>
</comment>
<evidence type="ECO:0000256" key="1">
    <source>
        <dbReference type="SAM" id="SignalP"/>
    </source>
</evidence>
<dbReference type="Proteomes" id="UP001147700">
    <property type="component" value="Unassembled WGS sequence"/>
</dbReference>
<evidence type="ECO:0000313" key="2">
    <source>
        <dbReference type="EMBL" id="MDA0136857.1"/>
    </source>
</evidence>
<protein>
    <submittedName>
        <fullName evidence="2">Uncharacterized protein</fullName>
    </submittedName>
</protein>
<keyword evidence="3" id="KW-1185">Reference proteome</keyword>
<proteinExistence type="predicted"/>
<organism evidence="2 3">
    <name type="scientific">Solirubrobacter deserti</name>
    <dbReference type="NCBI Taxonomy" id="2282478"/>
    <lineage>
        <taxon>Bacteria</taxon>
        <taxon>Bacillati</taxon>
        <taxon>Actinomycetota</taxon>
        <taxon>Thermoleophilia</taxon>
        <taxon>Solirubrobacterales</taxon>
        <taxon>Solirubrobacteraceae</taxon>
        <taxon>Solirubrobacter</taxon>
    </lineage>
</organism>